<dbReference type="RefSeq" id="WP_125983945.1">
    <property type="nucleotide sequence ID" value="NZ_NGJS01000008.1"/>
</dbReference>
<keyword evidence="5" id="KW-1185">Reference proteome</keyword>
<name>A0A429ZXU0_9ENTE</name>
<evidence type="ECO:0000313" key="4">
    <source>
        <dbReference type="EMBL" id="RST98718.1"/>
    </source>
</evidence>
<dbReference type="GO" id="GO:0005737">
    <property type="term" value="C:cytoplasm"/>
    <property type="evidence" value="ECO:0007669"/>
    <property type="project" value="UniProtKB-SubCell"/>
</dbReference>
<organism evidence="4 5">
    <name type="scientific">Vagococcus vulneris</name>
    <dbReference type="NCBI Taxonomy" id="1977869"/>
    <lineage>
        <taxon>Bacteria</taxon>
        <taxon>Bacillati</taxon>
        <taxon>Bacillota</taxon>
        <taxon>Bacilli</taxon>
        <taxon>Lactobacillales</taxon>
        <taxon>Enterococcaceae</taxon>
        <taxon>Vagococcus</taxon>
    </lineage>
</organism>
<proteinExistence type="inferred from homology"/>
<dbReference type="Proteomes" id="UP000287857">
    <property type="component" value="Unassembled WGS sequence"/>
</dbReference>
<gene>
    <name evidence="4" type="ORF">CBF37_06620</name>
</gene>
<dbReference type="OrthoDB" id="390105at2"/>
<dbReference type="NCBIfam" id="NF002711">
    <property type="entry name" value="PRK02539.1"/>
    <property type="match status" value="1"/>
</dbReference>
<dbReference type="Pfam" id="PF05979">
    <property type="entry name" value="DUF896"/>
    <property type="match status" value="1"/>
</dbReference>
<evidence type="ECO:0000256" key="1">
    <source>
        <dbReference type="ARBA" id="ARBA00022490"/>
    </source>
</evidence>
<feature type="compositionally biased region" description="Basic and acidic residues" evidence="3">
    <location>
        <begin position="64"/>
        <end position="73"/>
    </location>
</feature>
<accession>A0A429ZXU0</accession>
<evidence type="ECO:0000313" key="5">
    <source>
        <dbReference type="Proteomes" id="UP000287857"/>
    </source>
</evidence>
<feature type="region of interest" description="Disordered" evidence="3">
    <location>
        <begin position="57"/>
        <end position="80"/>
    </location>
</feature>
<dbReference type="Gene3D" id="1.10.287.540">
    <property type="entry name" value="Helix hairpin bin"/>
    <property type="match status" value="1"/>
</dbReference>
<feature type="compositionally biased region" description="Basic and acidic residues" evidence="3">
    <location>
        <begin position="1"/>
        <end position="21"/>
    </location>
</feature>
<dbReference type="HAMAP" id="MF_01103">
    <property type="entry name" value="UPF0291"/>
    <property type="match status" value="1"/>
</dbReference>
<evidence type="ECO:0000256" key="2">
    <source>
        <dbReference type="HAMAP-Rule" id="MF_01103"/>
    </source>
</evidence>
<comment type="similarity">
    <text evidence="2">Belongs to the UPF0291 family.</text>
</comment>
<comment type="caution">
    <text evidence="4">The sequence shown here is derived from an EMBL/GenBank/DDBJ whole genome shotgun (WGS) entry which is preliminary data.</text>
</comment>
<protein>
    <recommendedName>
        <fullName evidence="2">UPF0291 protein CBF37_06620</fullName>
    </recommendedName>
</protein>
<dbReference type="SUPFAM" id="SSF158221">
    <property type="entry name" value="YnzC-like"/>
    <property type="match status" value="1"/>
</dbReference>
<comment type="subcellular location">
    <subcellularLocation>
        <location evidence="2">Cytoplasm</location>
    </subcellularLocation>
</comment>
<dbReference type="PANTHER" id="PTHR37300">
    <property type="entry name" value="UPF0291 PROTEIN CBO2609/CLC_2481"/>
    <property type="match status" value="1"/>
</dbReference>
<feature type="region of interest" description="Disordered" evidence="3">
    <location>
        <begin position="1"/>
        <end position="32"/>
    </location>
</feature>
<evidence type="ECO:0000256" key="3">
    <source>
        <dbReference type="SAM" id="MobiDB-lite"/>
    </source>
</evidence>
<dbReference type="AlphaFoldDB" id="A0A429ZXU0"/>
<sequence>MLSEEKMHRINELARKAKTEEGLTLSEQSEQKELREEYLHRFRKGMRHHIEGMKVVDEEGTDVTPDKLKDIQKKKGLHGR</sequence>
<dbReference type="EMBL" id="NGJS01000008">
    <property type="protein sequence ID" value="RST98718.1"/>
    <property type="molecule type" value="Genomic_DNA"/>
</dbReference>
<keyword evidence="1 2" id="KW-0963">Cytoplasm</keyword>
<reference evidence="4 5" key="1">
    <citation type="submission" date="2017-05" db="EMBL/GenBank/DDBJ databases">
        <title>Vagococcus spp. assemblies.</title>
        <authorList>
            <person name="Gulvik C.A."/>
        </authorList>
    </citation>
    <scope>NUCLEOTIDE SEQUENCE [LARGE SCALE GENOMIC DNA]</scope>
    <source>
        <strain evidence="4 5">SS1995</strain>
    </source>
</reference>
<dbReference type="PANTHER" id="PTHR37300:SF1">
    <property type="entry name" value="UPF0291 PROTEIN YNZC"/>
    <property type="match status" value="1"/>
</dbReference>
<dbReference type="InterPro" id="IPR009242">
    <property type="entry name" value="DUF896"/>
</dbReference>